<name>A0ABU2KMI7_9FLAO</name>
<dbReference type="EMBL" id="JAVRBG010000032">
    <property type="protein sequence ID" value="MDT0295931.1"/>
    <property type="molecule type" value="Genomic_DNA"/>
</dbReference>
<comment type="caution">
    <text evidence="1">The sequence shown here is derived from an EMBL/GenBank/DDBJ whole genome shotgun (WGS) entry which is preliminary data.</text>
</comment>
<dbReference type="CDD" id="cd09176">
    <property type="entry name" value="PLDc_unchar6"/>
    <property type="match status" value="1"/>
</dbReference>
<sequence>MTKFLKGNDLNAELEKIFESAEYSIILISPYIKLHDRYKASLLTKLENHNIEITVLFGKNEDDMSKSMKQEDFDFFKQFPNIEILYEKRLHAKYYASESKAILTSMNLYGFSQNNNIEAGVLMEKKFNRNNNLDDNSWEYFATVLQQAELLFEKRPVYEKKNILSSKKYIKSEVEIDKLSDFFNNKSYNKVFKKNTRKKENEQSNNTKNEIGYCIRTGKEIAFNVEKPMQYEAFKMWNKYKNSDFPEKYCHFSGELSNGKTSVNKPILNKNWKKAKEKFDI</sequence>
<evidence type="ECO:0000313" key="1">
    <source>
        <dbReference type="EMBL" id="MDT0295931.1"/>
    </source>
</evidence>
<dbReference type="Gene3D" id="3.30.870.10">
    <property type="entry name" value="Endonuclease Chain A"/>
    <property type="match status" value="1"/>
</dbReference>
<proteinExistence type="predicted"/>
<reference evidence="2" key="1">
    <citation type="submission" date="2023-07" db="EMBL/GenBank/DDBJ databases">
        <title>Isolating and identifying novel microbial strains from the Mariana Trench.</title>
        <authorList>
            <person name="Fu H."/>
        </authorList>
    </citation>
    <scope>NUCLEOTIDE SEQUENCE [LARGE SCALE GENOMIC DNA]</scope>
    <source>
        <strain evidence="2">T-y2</strain>
    </source>
</reference>
<dbReference type="SUPFAM" id="SSF56024">
    <property type="entry name" value="Phospholipase D/nuclease"/>
    <property type="match status" value="1"/>
</dbReference>
<dbReference type="Proteomes" id="UP001182991">
    <property type="component" value="Unassembled WGS sequence"/>
</dbReference>
<evidence type="ECO:0000313" key="2">
    <source>
        <dbReference type="Proteomes" id="UP001182991"/>
    </source>
</evidence>
<organism evidence="1 2">
    <name type="scientific">Mesonia ostreae</name>
    <dbReference type="NCBI Taxonomy" id="861110"/>
    <lineage>
        <taxon>Bacteria</taxon>
        <taxon>Pseudomonadati</taxon>
        <taxon>Bacteroidota</taxon>
        <taxon>Flavobacteriia</taxon>
        <taxon>Flavobacteriales</taxon>
        <taxon>Flavobacteriaceae</taxon>
        <taxon>Mesonia</taxon>
    </lineage>
</organism>
<gene>
    <name evidence="1" type="ORF">RLT85_14960</name>
</gene>
<keyword evidence="2" id="KW-1185">Reference proteome</keyword>
<dbReference type="RefSeq" id="WP_311402849.1">
    <property type="nucleotide sequence ID" value="NZ_JAVRBG010000032.1"/>
</dbReference>
<accession>A0ABU2KMI7</accession>
<dbReference type="InterPro" id="IPR059166">
    <property type="entry name" value="PLD-like_cat"/>
</dbReference>
<protein>
    <submittedName>
        <fullName evidence="1">Phospholipase D family protein</fullName>
    </submittedName>
</protein>